<dbReference type="EMBL" id="LZKJ01000087">
    <property type="protein sequence ID" value="OBI47480.1"/>
    <property type="molecule type" value="Genomic_DNA"/>
</dbReference>
<dbReference type="PROSITE" id="PS51257">
    <property type="entry name" value="PROKAR_LIPOPROTEIN"/>
    <property type="match status" value="1"/>
</dbReference>
<proteinExistence type="predicted"/>
<accession>A0A1A2ZB75</accession>
<evidence type="ECO:0008006" key="5">
    <source>
        <dbReference type="Google" id="ProtNLM"/>
    </source>
</evidence>
<evidence type="ECO:0000256" key="2">
    <source>
        <dbReference type="SAM" id="SignalP"/>
    </source>
</evidence>
<evidence type="ECO:0000256" key="1">
    <source>
        <dbReference type="ARBA" id="ARBA00022729"/>
    </source>
</evidence>
<name>A0A1A2ZB75_9MYCO</name>
<evidence type="ECO:0000313" key="3">
    <source>
        <dbReference type="EMBL" id="OBI47480.1"/>
    </source>
</evidence>
<feature type="chain" id="PRO_5038332417" description="Lipoprotein LpqN" evidence="2">
    <location>
        <begin position="21"/>
        <end position="213"/>
    </location>
</feature>
<sequence>MRWTRLTRAALATAALSTLVGCTTLVSGSAVKSPGAESAKTGPCEGVSAPMTSIESHSPGEPQLRIPQPQGWERTTLFDSQIVRYAIVNRDLIAKKFAPNAVVTLETADGSADPQEVLDGERRGLTAGLGATDLVTTPTTRCGYRAESVTYTAPPMGEIPARRSTMLAVVGVFGGKTYATTLTVGSADPDNPAFTRDANTILTGFQMLPPGTS</sequence>
<dbReference type="Pfam" id="PF10738">
    <property type="entry name" value="Lpp-LpqN"/>
    <property type="match status" value="1"/>
</dbReference>
<keyword evidence="1 2" id="KW-0732">Signal</keyword>
<reference evidence="4" key="1">
    <citation type="submission" date="2016-06" db="EMBL/GenBank/DDBJ databases">
        <authorList>
            <person name="Sutton G."/>
            <person name="Brinkac L."/>
            <person name="Sanka R."/>
            <person name="Adams M."/>
            <person name="Lau E."/>
            <person name="Sam S."/>
            <person name="Sreng N."/>
            <person name="Him V."/>
            <person name="Kerleguer A."/>
            <person name="Cheng S."/>
        </authorList>
    </citation>
    <scope>NUCLEOTIDE SEQUENCE [LARGE SCALE GENOMIC DNA]</scope>
    <source>
        <strain evidence="4">E861</strain>
    </source>
</reference>
<dbReference type="Gene3D" id="3.40.1000.10">
    <property type="entry name" value="Mog1/PsbP, alpha/beta/alpha sandwich"/>
    <property type="match status" value="1"/>
</dbReference>
<dbReference type="Proteomes" id="UP000093592">
    <property type="component" value="Unassembled WGS sequence"/>
</dbReference>
<dbReference type="InterPro" id="IPR019674">
    <property type="entry name" value="Lipoprotein_LpqN/LpqT-like"/>
</dbReference>
<organism evidence="3 4">
    <name type="scientific">Mycobacterium kyorinense</name>
    <dbReference type="NCBI Taxonomy" id="487514"/>
    <lineage>
        <taxon>Bacteria</taxon>
        <taxon>Bacillati</taxon>
        <taxon>Actinomycetota</taxon>
        <taxon>Actinomycetes</taxon>
        <taxon>Mycobacteriales</taxon>
        <taxon>Mycobacteriaceae</taxon>
        <taxon>Mycobacterium</taxon>
    </lineage>
</organism>
<protein>
    <recommendedName>
        <fullName evidence="5">Lipoprotein LpqN</fullName>
    </recommendedName>
</protein>
<gene>
    <name evidence="3" type="ORF">A5707_19590</name>
</gene>
<feature type="signal peptide" evidence="2">
    <location>
        <begin position="1"/>
        <end position="20"/>
    </location>
</feature>
<comment type="caution">
    <text evidence="3">The sequence shown here is derived from an EMBL/GenBank/DDBJ whole genome shotgun (WGS) entry which is preliminary data.</text>
</comment>
<dbReference type="AlphaFoldDB" id="A0A1A2ZB75"/>
<evidence type="ECO:0000313" key="4">
    <source>
        <dbReference type="Proteomes" id="UP000093592"/>
    </source>
</evidence>